<comment type="pathway">
    <text evidence="2">Cofactor biosynthesis; 7,8-dihydroneopterin triphosphate biosynthesis; 7,8-dihydroneopterin triphosphate from GTP: step 1/1.</text>
</comment>
<dbReference type="EMBL" id="JBBUTF010000033">
    <property type="protein sequence ID" value="MEK8028880.1"/>
    <property type="molecule type" value="Genomic_DNA"/>
</dbReference>
<comment type="caution">
    <text evidence="7">The sequence shown here is derived from an EMBL/GenBank/DDBJ whole genome shotgun (WGS) entry which is preliminary data.</text>
</comment>
<dbReference type="RefSeq" id="WP_341376668.1">
    <property type="nucleotide sequence ID" value="NZ_JBBUTF010000033.1"/>
</dbReference>
<evidence type="ECO:0000256" key="2">
    <source>
        <dbReference type="ARBA" id="ARBA00005080"/>
    </source>
</evidence>
<evidence type="ECO:0000313" key="8">
    <source>
        <dbReference type="Proteomes" id="UP001368500"/>
    </source>
</evidence>
<dbReference type="SUPFAM" id="SSF55620">
    <property type="entry name" value="Tetrahydrobiopterin biosynthesis enzymes-like"/>
    <property type="match status" value="1"/>
</dbReference>
<keyword evidence="5 7" id="KW-0378">Hydrolase</keyword>
<accession>A0ABU9BJN3</accession>
<evidence type="ECO:0000313" key="7">
    <source>
        <dbReference type="EMBL" id="MEK8028880.1"/>
    </source>
</evidence>
<dbReference type="Proteomes" id="UP001368500">
    <property type="component" value="Unassembled WGS sequence"/>
</dbReference>
<protein>
    <recommendedName>
        <fullName evidence="3">GTP cyclohydrolase I</fullName>
        <ecNumber evidence="3">3.5.4.16</ecNumber>
    </recommendedName>
</protein>
<organism evidence="7 8">
    <name type="scientific">Pseudaquabacterium rugosum</name>
    <dbReference type="NCBI Taxonomy" id="2984194"/>
    <lineage>
        <taxon>Bacteria</taxon>
        <taxon>Pseudomonadati</taxon>
        <taxon>Pseudomonadota</taxon>
        <taxon>Betaproteobacteria</taxon>
        <taxon>Burkholderiales</taxon>
        <taxon>Sphaerotilaceae</taxon>
        <taxon>Pseudaquabacterium</taxon>
    </lineage>
</organism>
<dbReference type="GO" id="GO:0003934">
    <property type="term" value="F:GTP cyclohydrolase I activity"/>
    <property type="evidence" value="ECO:0007669"/>
    <property type="project" value="UniProtKB-EC"/>
</dbReference>
<keyword evidence="4" id="KW-0554">One-carbon metabolism</keyword>
<dbReference type="InterPro" id="IPR001474">
    <property type="entry name" value="GTP_CycHdrlase_I"/>
</dbReference>
<feature type="domain" description="GTP cyclohydrolase I" evidence="6">
    <location>
        <begin position="58"/>
        <end position="236"/>
    </location>
</feature>
<sequence>MTHPEPLFRSEDELAALPASERIRYRLLRCGQRHHANDNIAEHIREGELAELKAEVASKMREVLHALVIDTDSDHNTHETAERVAKMYLEEVFRGRYVPMPSVTEFPNASRLNELMIVGPITVRSACSHHLCPIIGRVWIGILPNEHSNLIGLSKYARVCDWVMSRPQIQEEAVIMLADALQDRVKPDGLAIVMEADHFCMHWRGVKDDESAMVNSVMRGAFLKDANLRREFLALMPKKHAT</sequence>
<evidence type="ECO:0000256" key="4">
    <source>
        <dbReference type="ARBA" id="ARBA00022563"/>
    </source>
</evidence>
<dbReference type="Pfam" id="PF01227">
    <property type="entry name" value="GTP_cyclohydroI"/>
    <property type="match status" value="1"/>
</dbReference>
<evidence type="ECO:0000256" key="5">
    <source>
        <dbReference type="ARBA" id="ARBA00022801"/>
    </source>
</evidence>
<keyword evidence="8" id="KW-1185">Reference proteome</keyword>
<evidence type="ECO:0000256" key="1">
    <source>
        <dbReference type="ARBA" id="ARBA00001052"/>
    </source>
</evidence>
<proteinExistence type="predicted"/>
<dbReference type="InterPro" id="IPR020602">
    <property type="entry name" value="GTP_CycHdrlase_I_dom"/>
</dbReference>
<comment type="catalytic activity">
    <reaction evidence="1">
        <text>GTP + H2O = 7,8-dihydroneopterin 3'-triphosphate + formate + H(+)</text>
        <dbReference type="Rhea" id="RHEA:17473"/>
        <dbReference type="ChEBI" id="CHEBI:15377"/>
        <dbReference type="ChEBI" id="CHEBI:15378"/>
        <dbReference type="ChEBI" id="CHEBI:15740"/>
        <dbReference type="ChEBI" id="CHEBI:37565"/>
        <dbReference type="ChEBI" id="CHEBI:58462"/>
        <dbReference type="EC" id="3.5.4.16"/>
    </reaction>
</comment>
<dbReference type="InterPro" id="IPR043134">
    <property type="entry name" value="GTP-CH-I_N"/>
</dbReference>
<dbReference type="Gene3D" id="3.30.1130.10">
    <property type="match status" value="1"/>
</dbReference>
<reference evidence="7 8" key="1">
    <citation type="submission" date="2024-04" db="EMBL/GenBank/DDBJ databases">
        <title>Novel species of the genus Ideonella isolated from streams.</title>
        <authorList>
            <person name="Lu H."/>
        </authorList>
    </citation>
    <scope>NUCLEOTIDE SEQUENCE [LARGE SCALE GENOMIC DNA]</scope>
    <source>
        <strain evidence="7 8">BYS139W</strain>
    </source>
</reference>
<dbReference type="PANTHER" id="PTHR11109:SF7">
    <property type="entry name" value="GTP CYCLOHYDROLASE 1"/>
    <property type="match status" value="1"/>
</dbReference>
<evidence type="ECO:0000256" key="3">
    <source>
        <dbReference type="ARBA" id="ARBA00012715"/>
    </source>
</evidence>
<dbReference type="InterPro" id="IPR043133">
    <property type="entry name" value="GTP-CH-I_C/QueF"/>
</dbReference>
<dbReference type="PANTHER" id="PTHR11109">
    <property type="entry name" value="GTP CYCLOHYDROLASE I"/>
    <property type="match status" value="1"/>
</dbReference>
<evidence type="ECO:0000259" key="6">
    <source>
        <dbReference type="Pfam" id="PF01227"/>
    </source>
</evidence>
<name>A0ABU9BJN3_9BURK</name>
<dbReference type="EC" id="3.5.4.16" evidence="3"/>
<gene>
    <name evidence="7" type="primary">folE</name>
    <name evidence="7" type="ORF">AACH11_23220</name>
</gene>
<dbReference type="Gene3D" id="1.10.286.10">
    <property type="match status" value="1"/>
</dbReference>